<dbReference type="Proteomes" id="UP001595887">
    <property type="component" value="Unassembled WGS sequence"/>
</dbReference>
<name>A0ABV8RF13_9SPHN</name>
<dbReference type="RefSeq" id="WP_381421366.1">
    <property type="nucleotide sequence ID" value="NZ_JBHSDH010000012.1"/>
</dbReference>
<gene>
    <name evidence="2" type="ORF">ACFOWX_03555</name>
</gene>
<keyword evidence="1" id="KW-0732">Signal</keyword>
<accession>A0ABV8RF13</accession>
<keyword evidence="3" id="KW-1185">Reference proteome</keyword>
<feature type="signal peptide" evidence="1">
    <location>
        <begin position="1"/>
        <end position="22"/>
    </location>
</feature>
<evidence type="ECO:0000313" key="2">
    <source>
        <dbReference type="EMBL" id="MFC4291485.1"/>
    </source>
</evidence>
<evidence type="ECO:0000313" key="3">
    <source>
        <dbReference type="Proteomes" id="UP001595887"/>
    </source>
</evidence>
<proteinExistence type="predicted"/>
<reference evidence="3" key="1">
    <citation type="journal article" date="2019" name="Int. J. Syst. Evol. Microbiol.">
        <title>The Global Catalogue of Microorganisms (GCM) 10K type strain sequencing project: providing services to taxonomists for standard genome sequencing and annotation.</title>
        <authorList>
            <consortium name="The Broad Institute Genomics Platform"/>
            <consortium name="The Broad Institute Genome Sequencing Center for Infectious Disease"/>
            <person name="Wu L."/>
            <person name="Ma J."/>
        </authorList>
    </citation>
    <scope>NUCLEOTIDE SEQUENCE [LARGE SCALE GENOMIC DNA]</scope>
    <source>
        <strain evidence="3">CECT 8531</strain>
    </source>
</reference>
<comment type="caution">
    <text evidence="2">The sequence shown here is derived from an EMBL/GenBank/DDBJ whole genome shotgun (WGS) entry which is preliminary data.</text>
</comment>
<organism evidence="2 3">
    <name type="scientific">Sphingorhabdus arenilitoris</name>
    <dbReference type="NCBI Taxonomy" id="1490041"/>
    <lineage>
        <taxon>Bacteria</taxon>
        <taxon>Pseudomonadati</taxon>
        <taxon>Pseudomonadota</taxon>
        <taxon>Alphaproteobacteria</taxon>
        <taxon>Sphingomonadales</taxon>
        <taxon>Sphingomonadaceae</taxon>
        <taxon>Sphingorhabdus</taxon>
    </lineage>
</organism>
<dbReference type="EMBL" id="JBHSDH010000012">
    <property type="protein sequence ID" value="MFC4291485.1"/>
    <property type="molecule type" value="Genomic_DNA"/>
</dbReference>
<sequence>MILSPILLLLASSCSASSPAPANEAAEQGGQLTNAADGAYSAPADKAARMAPASGGADRMAMRDECDWSSANPCPIEGRWQIEAVYMPSLPKAEQLSDPNSMKGAVFALPEIGDSGGSLKFEGPDTGQFDVTQQCDMPFISAPDTAVPPRQMESLQKAMAAFKLPAARPEYTRMLACDFGHWATAIDGAGHEAVFTKAAPDRLVISWFEGTYLLARKI</sequence>
<feature type="chain" id="PRO_5045691816" evidence="1">
    <location>
        <begin position="23"/>
        <end position="218"/>
    </location>
</feature>
<evidence type="ECO:0000256" key="1">
    <source>
        <dbReference type="SAM" id="SignalP"/>
    </source>
</evidence>
<protein>
    <submittedName>
        <fullName evidence="2">Uncharacterized protein</fullName>
    </submittedName>
</protein>